<reference evidence="2 3" key="1">
    <citation type="journal article" date="2013" name="Fungal Biol.">
        <title>Analysis of microsatellite markers in the genome of the plant pathogen Ceratocystis fimbriata.</title>
        <authorList>
            <person name="Simpson M.C."/>
            <person name="Wilken P.M."/>
            <person name="Coetzee M.P."/>
            <person name="Wingfield M.J."/>
            <person name="Wingfield B.D."/>
        </authorList>
    </citation>
    <scope>NUCLEOTIDE SEQUENCE [LARGE SCALE GENOMIC DNA]</scope>
    <source>
        <strain evidence="2 3">CBS 114723</strain>
    </source>
</reference>
<comment type="caution">
    <text evidence="2">The sequence shown here is derived from an EMBL/GenBank/DDBJ whole genome shotgun (WGS) entry which is preliminary data.</text>
</comment>
<sequence length="277" mass="30550">MLFMLGHHSGRPNPNSPQTLPPQIVLLGDSLFEFCVPLSNGFSFYAELQNYLIRRYDVVNRGFSGWNTANMVPRIAQIIQPPSASVAPIKYLVVLLGSNDAVLPMPATMQHVPIDVYRANLKAIISHPNIQAHNPTIILVTPPPVDEIHMAVVDVEAGYPCAIRKATTSAAYSQVVREVASESSGVLLVDLWRGVMDKAIEMEGSSTACQYDDQHGWLGDPKCGRRGGLETLLPDGLHMNGDAYRVFFDLLKVHLPQPDEDKSDYVFPAWRMLNGGM</sequence>
<accession>A0A2C5XAU8</accession>
<dbReference type="PANTHER" id="PTHR14209">
    <property type="entry name" value="ISOAMYL ACETATE-HYDROLYZING ESTERASE 1"/>
    <property type="match status" value="1"/>
</dbReference>
<dbReference type="Proteomes" id="UP000222788">
    <property type="component" value="Unassembled WGS sequence"/>
</dbReference>
<reference evidence="2 3" key="2">
    <citation type="journal article" date="2013" name="IMA Fungus">
        <title>IMA Genome-F 1: Ceratocystis fimbriata: Draft nuclear genome sequence for the plant pathogen, Ceratocystis fimbriata.</title>
        <authorList>
            <person name="Wilken P.M."/>
            <person name="Steenkamp E.T."/>
            <person name="Wingfield M.J."/>
            <person name="de Beer Z.W."/>
            <person name="Wingfield B.D."/>
        </authorList>
    </citation>
    <scope>NUCLEOTIDE SEQUENCE [LARGE SCALE GENOMIC DNA]</scope>
    <source>
        <strain evidence="2 3">CBS 114723</strain>
    </source>
</reference>
<evidence type="ECO:0000259" key="1">
    <source>
        <dbReference type="Pfam" id="PF13472"/>
    </source>
</evidence>
<dbReference type="EMBL" id="APWK03000028">
    <property type="protein sequence ID" value="PHH54310.1"/>
    <property type="molecule type" value="Genomic_DNA"/>
</dbReference>
<dbReference type="InterPro" id="IPR013830">
    <property type="entry name" value="SGNH_hydro"/>
</dbReference>
<proteinExistence type="predicted"/>
<name>A0A2C5XAU8_9PEZI</name>
<organism evidence="2 3">
    <name type="scientific">Ceratocystis fimbriata CBS 114723</name>
    <dbReference type="NCBI Taxonomy" id="1035309"/>
    <lineage>
        <taxon>Eukaryota</taxon>
        <taxon>Fungi</taxon>
        <taxon>Dikarya</taxon>
        <taxon>Ascomycota</taxon>
        <taxon>Pezizomycotina</taxon>
        <taxon>Sordariomycetes</taxon>
        <taxon>Hypocreomycetidae</taxon>
        <taxon>Microascales</taxon>
        <taxon>Ceratocystidaceae</taxon>
        <taxon>Ceratocystis</taxon>
    </lineage>
</organism>
<dbReference type="Pfam" id="PF13472">
    <property type="entry name" value="Lipase_GDSL_2"/>
    <property type="match status" value="1"/>
</dbReference>
<dbReference type="SUPFAM" id="SSF52266">
    <property type="entry name" value="SGNH hydrolase"/>
    <property type="match status" value="1"/>
</dbReference>
<dbReference type="InterPro" id="IPR036514">
    <property type="entry name" value="SGNH_hydro_sf"/>
</dbReference>
<evidence type="ECO:0000313" key="3">
    <source>
        <dbReference type="Proteomes" id="UP000222788"/>
    </source>
</evidence>
<feature type="domain" description="SGNH hydrolase-type esterase" evidence="1">
    <location>
        <begin position="26"/>
        <end position="245"/>
    </location>
</feature>
<protein>
    <submittedName>
        <fullName evidence="2">Isoamyl acetate-hydrolyzing esterase 1-like protein</fullName>
    </submittedName>
</protein>
<evidence type="ECO:0000313" key="2">
    <source>
        <dbReference type="EMBL" id="PHH54310.1"/>
    </source>
</evidence>
<dbReference type="AlphaFoldDB" id="A0A2C5XAU8"/>
<dbReference type="InterPro" id="IPR045136">
    <property type="entry name" value="Iah1-like"/>
</dbReference>
<gene>
    <name evidence="2" type="primary">iah1</name>
    <name evidence="2" type="ORF">CFIMG_000700RA</name>
</gene>
<dbReference type="Gene3D" id="3.40.50.1110">
    <property type="entry name" value="SGNH hydrolase"/>
    <property type="match status" value="1"/>
</dbReference>
<dbReference type="STRING" id="1035309.A0A2C5XAU8"/>
<dbReference type="PANTHER" id="PTHR14209:SF19">
    <property type="entry name" value="ISOAMYL ACETATE-HYDROLYZING ESTERASE 1 HOMOLOG"/>
    <property type="match status" value="1"/>
</dbReference>
<dbReference type="OrthoDB" id="671439at2759"/>
<keyword evidence="3" id="KW-1185">Reference proteome</keyword>
<dbReference type="CDD" id="cd01838">
    <property type="entry name" value="Isoamyl_acetate_hydrolase_like"/>
    <property type="match status" value="1"/>
</dbReference>